<dbReference type="PROSITE" id="PS51257">
    <property type="entry name" value="PROKAR_LIPOPROTEIN"/>
    <property type="match status" value="1"/>
</dbReference>
<dbReference type="AlphaFoldDB" id="A0A7L7KTJ6"/>
<protein>
    <recommendedName>
        <fullName evidence="3">Thioredoxin domain-containing protein</fullName>
    </recommendedName>
</protein>
<dbReference type="InterPro" id="IPR036249">
    <property type="entry name" value="Thioredoxin-like_sf"/>
</dbReference>
<name>A0A7L7KTJ6_9MOLU</name>
<dbReference type="Gene3D" id="3.40.30.10">
    <property type="entry name" value="Glutaredoxin"/>
    <property type="match status" value="1"/>
</dbReference>
<evidence type="ECO:0008006" key="3">
    <source>
        <dbReference type="Google" id="ProtNLM"/>
    </source>
</evidence>
<dbReference type="KEGG" id="xcl:G4Z02_08280"/>
<dbReference type="RefSeq" id="WP_258877548.1">
    <property type="nucleotide sequence ID" value="NZ_CP048914.1"/>
</dbReference>
<accession>A0A7L7KTJ6</accession>
<organism evidence="1 2">
    <name type="scientific">Candidatus Xianfuyuplasma coldseepsis</name>
    <dbReference type="NCBI Taxonomy" id="2782163"/>
    <lineage>
        <taxon>Bacteria</taxon>
        <taxon>Bacillati</taxon>
        <taxon>Mycoplasmatota</taxon>
        <taxon>Mollicutes</taxon>
        <taxon>Candidatus Izemoplasmatales</taxon>
        <taxon>Candidatus Izemoplasmataceae</taxon>
        <taxon>Candidatus Xianfuyuplasma</taxon>
    </lineage>
</organism>
<dbReference type="EMBL" id="CP048914">
    <property type="protein sequence ID" value="QMS85739.1"/>
    <property type="molecule type" value="Genomic_DNA"/>
</dbReference>
<proteinExistence type="predicted"/>
<evidence type="ECO:0000313" key="2">
    <source>
        <dbReference type="Proteomes" id="UP000514720"/>
    </source>
</evidence>
<reference evidence="1 2" key="1">
    <citation type="submission" date="2020-02" db="EMBL/GenBank/DDBJ databases">
        <authorList>
            <person name="Zheng R.K."/>
            <person name="Sun C.M."/>
        </authorList>
    </citation>
    <scope>NUCLEOTIDE SEQUENCE [LARGE SCALE GENOMIC DNA]</scope>
    <source>
        <strain evidence="2">zrk13</strain>
    </source>
</reference>
<sequence>MKRLSLIFIIVALMSACGEKSNDTTYEECLANLGNEATSMEVAQCYEKYNEAELCEQVIDTNSENYLEDYSGISHISTFCNIIPEGNYFIYFYEDTCLECMEIKDDIVRFGLSENEDYDVYFVNVSENEFNGDTFTQNTSLTQVPSIIYVVDGFIVDEIDNDEIVDFLTEVENNQYFEID</sequence>
<dbReference type="Proteomes" id="UP000514720">
    <property type="component" value="Chromosome"/>
</dbReference>
<gene>
    <name evidence="1" type="ORF">G4Z02_08280</name>
</gene>
<keyword evidence="2" id="KW-1185">Reference proteome</keyword>
<evidence type="ECO:0000313" key="1">
    <source>
        <dbReference type="EMBL" id="QMS85739.1"/>
    </source>
</evidence>
<dbReference type="SUPFAM" id="SSF52833">
    <property type="entry name" value="Thioredoxin-like"/>
    <property type="match status" value="1"/>
</dbReference>